<accession>A0A9P6D544</accession>
<evidence type="ECO:0000256" key="8">
    <source>
        <dbReference type="ARBA" id="ARBA00023242"/>
    </source>
</evidence>
<evidence type="ECO:0000256" key="7">
    <source>
        <dbReference type="ARBA" id="ARBA00022839"/>
    </source>
</evidence>
<dbReference type="SUPFAM" id="SSF53098">
    <property type="entry name" value="Ribonuclease H-like"/>
    <property type="match status" value="1"/>
</dbReference>
<dbReference type="CDD" id="cd06144">
    <property type="entry name" value="REX4_like"/>
    <property type="match status" value="1"/>
</dbReference>
<proteinExistence type="inferred from homology"/>
<dbReference type="Gene3D" id="3.30.420.10">
    <property type="entry name" value="Ribonuclease H-like superfamily/Ribonuclease H"/>
    <property type="match status" value="1"/>
</dbReference>
<dbReference type="InterPro" id="IPR047021">
    <property type="entry name" value="REXO1/3/4-like"/>
</dbReference>
<dbReference type="InterPro" id="IPR037431">
    <property type="entry name" value="REX4_DEDDh_dom"/>
</dbReference>
<dbReference type="PANTHER" id="PTHR12801:SF45">
    <property type="entry name" value="RNA EXONUCLEASE 4"/>
    <property type="match status" value="1"/>
</dbReference>
<dbReference type="InterPro" id="IPR036397">
    <property type="entry name" value="RNaseH_sf"/>
</dbReference>
<dbReference type="SMART" id="SM00479">
    <property type="entry name" value="EXOIII"/>
    <property type="match status" value="1"/>
</dbReference>
<keyword evidence="4" id="KW-0698">rRNA processing</keyword>
<evidence type="ECO:0000256" key="6">
    <source>
        <dbReference type="ARBA" id="ARBA00022801"/>
    </source>
</evidence>
<comment type="subcellular location">
    <subcellularLocation>
        <location evidence="1">Nucleus</location>
    </subcellularLocation>
</comment>
<name>A0A9P6D544_PLEER</name>
<keyword evidence="6" id="KW-0378">Hydrolase</keyword>
<evidence type="ECO:0000256" key="1">
    <source>
        <dbReference type="ARBA" id="ARBA00004123"/>
    </source>
</evidence>
<evidence type="ECO:0000313" key="12">
    <source>
        <dbReference type="EMBL" id="KAF9493026.1"/>
    </source>
</evidence>
<dbReference type="GO" id="GO:0006364">
    <property type="term" value="P:rRNA processing"/>
    <property type="evidence" value="ECO:0007669"/>
    <property type="project" value="UniProtKB-KW"/>
</dbReference>
<evidence type="ECO:0000256" key="9">
    <source>
        <dbReference type="ARBA" id="ARBA00025599"/>
    </source>
</evidence>
<comment type="caution">
    <text evidence="12">The sequence shown here is derived from an EMBL/GenBank/DDBJ whole genome shotgun (WGS) entry which is preliminary data.</text>
</comment>
<protein>
    <recommendedName>
        <fullName evidence="3">RNA exonuclease 4</fullName>
    </recommendedName>
</protein>
<dbReference type="Proteomes" id="UP000807025">
    <property type="component" value="Unassembled WGS sequence"/>
</dbReference>
<dbReference type="Pfam" id="PF00929">
    <property type="entry name" value="RNase_T"/>
    <property type="match status" value="1"/>
</dbReference>
<dbReference type="GO" id="GO:0008408">
    <property type="term" value="F:3'-5' exonuclease activity"/>
    <property type="evidence" value="ECO:0007669"/>
    <property type="project" value="InterPro"/>
</dbReference>
<keyword evidence="13" id="KW-1185">Reference proteome</keyword>
<feature type="domain" description="Exonuclease" evidence="11">
    <location>
        <begin position="17"/>
        <end position="201"/>
    </location>
</feature>
<dbReference type="GO" id="GO:0005634">
    <property type="term" value="C:nucleus"/>
    <property type="evidence" value="ECO:0007669"/>
    <property type="project" value="UniProtKB-SubCell"/>
</dbReference>
<feature type="region of interest" description="Disordered" evidence="10">
    <location>
        <begin position="298"/>
        <end position="347"/>
    </location>
</feature>
<reference evidence="12" key="1">
    <citation type="submission" date="2020-11" db="EMBL/GenBank/DDBJ databases">
        <authorList>
            <consortium name="DOE Joint Genome Institute"/>
            <person name="Ahrendt S."/>
            <person name="Riley R."/>
            <person name="Andreopoulos W."/>
            <person name="Labutti K."/>
            <person name="Pangilinan J."/>
            <person name="Ruiz-Duenas F.J."/>
            <person name="Barrasa J.M."/>
            <person name="Sanchez-Garcia M."/>
            <person name="Camarero S."/>
            <person name="Miyauchi S."/>
            <person name="Serrano A."/>
            <person name="Linde D."/>
            <person name="Babiker R."/>
            <person name="Drula E."/>
            <person name="Ayuso-Fernandez I."/>
            <person name="Pacheco R."/>
            <person name="Padilla G."/>
            <person name="Ferreira P."/>
            <person name="Barriuso J."/>
            <person name="Kellner H."/>
            <person name="Castanera R."/>
            <person name="Alfaro M."/>
            <person name="Ramirez L."/>
            <person name="Pisabarro A.G."/>
            <person name="Kuo A."/>
            <person name="Tritt A."/>
            <person name="Lipzen A."/>
            <person name="He G."/>
            <person name="Yan M."/>
            <person name="Ng V."/>
            <person name="Cullen D."/>
            <person name="Martin F."/>
            <person name="Rosso M.-N."/>
            <person name="Henrissat B."/>
            <person name="Hibbett D."/>
            <person name="Martinez A.T."/>
            <person name="Grigoriev I.V."/>
        </authorList>
    </citation>
    <scope>NUCLEOTIDE SEQUENCE</scope>
    <source>
        <strain evidence="12">ATCC 90797</strain>
    </source>
</reference>
<comment type="function">
    <text evidence="9">Exoribonuclease involved in ribosome biosynthesis. Involved in the processing of ITS1, the internal transcribed spacer localized between the 18S and 5.8S rRNAs.</text>
</comment>
<gene>
    <name evidence="12" type="ORF">BDN71DRAFT_1162241</name>
</gene>
<evidence type="ECO:0000256" key="4">
    <source>
        <dbReference type="ARBA" id="ARBA00022552"/>
    </source>
</evidence>
<organism evidence="12 13">
    <name type="scientific">Pleurotus eryngii</name>
    <name type="common">Boletus of the steppes</name>
    <dbReference type="NCBI Taxonomy" id="5323"/>
    <lineage>
        <taxon>Eukaryota</taxon>
        <taxon>Fungi</taxon>
        <taxon>Dikarya</taxon>
        <taxon>Basidiomycota</taxon>
        <taxon>Agaricomycotina</taxon>
        <taxon>Agaricomycetes</taxon>
        <taxon>Agaricomycetidae</taxon>
        <taxon>Agaricales</taxon>
        <taxon>Pleurotineae</taxon>
        <taxon>Pleurotaceae</taxon>
        <taxon>Pleurotus</taxon>
    </lineage>
</organism>
<evidence type="ECO:0000256" key="2">
    <source>
        <dbReference type="ARBA" id="ARBA00010489"/>
    </source>
</evidence>
<keyword evidence="8" id="KW-0539">Nucleus</keyword>
<dbReference type="GO" id="GO:0003676">
    <property type="term" value="F:nucleic acid binding"/>
    <property type="evidence" value="ECO:0007669"/>
    <property type="project" value="InterPro"/>
</dbReference>
<evidence type="ECO:0000259" key="11">
    <source>
        <dbReference type="SMART" id="SM00479"/>
    </source>
</evidence>
<dbReference type="InterPro" id="IPR013520">
    <property type="entry name" value="Ribonucl_H"/>
</dbReference>
<evidence type="ECO:0000256" key="3">
    <source>
        <dbReference type="ARBA" id="ARBA00016937"/>
    </source>
</evidence>
<evidence type="ECO:0000256" key="5">
    <source>
        <dbReference type="ARBA" id="ARBA00022722"/>
    </source>
</evidence>
<keyword evidence="5" id="KW-0540">Nuclease</keyword>
<evidence type="ECO:0000313" key="13">
    <source>
        <dbReference type="Proteomes" id="UP000807025"/>
    </source>
</evidence>
<feature type="compositionally biased region" description="Basic and acidic residues" evidence="10">
    <location>
        <begin position="333"/>
        <end position="347"/>
    </location>
</feature>
<dbReference type="OrthoDB" id="8191639at2759"/>
<dbReference type="AlphaFoldDB" id="A0A9P6D544"/>
<dbReference type="InterPro" id="IPR012337">
    <property type="entry name" value="RNaseH-like_sf"/>
</dbReference>
<evidence type="ECO:0000256" key="10">
    <source>
        <dbReference type="SAM" id="MobiDB-lite"/>
    </source>
</evidence>
<comment type="similarity">
    <text evidence="2">Belongs to the REXO4 family.</text>
</comment>
<keyword evidence="7" id="KW-0269">Exonuclease</keyword>
<feature type="compositionally biased region" description="Basic and acidic residues" evidence="10">
    <location>
        <begin position="246"/>
        <end position="257"/>
    </location>
</feature>
<dbReference type="EMBL" id="MU154592">
    <property type="protein sequence ID" value="KAF9493026.1"/>
    <property type="molecule type" value="Genomic_DNA"/>
</dbReference>
<dbReference type="PANTHER" id="PTHR12801">
    <property type="entry name" value="RNA EXONUCLEASE REXO1 / RECO3 FAMILY MEMBER-RELATED"/>
    <property type="match status" value="1"/>
</dbReference>
<sequence length="347" mass="38630">MVEGNLSYPRKQKRLSKYLALDCEMVGVGPKGAQPSVARVSVVNYHGAVQMDEFVQQRERVVDYRTQHSGIRKHDLVNGMAYLLHRLAQYSGTHALIVTALAKSFDEIQSRVVGLLKDKVLVGHAVFNDLQALSLAHPQIQTLDTQSYAWKFNVATTKRIALRHLVKQELGLTIQDGEHSSVTDARAAMAVFRLHEGEWEKGLAPVALPNTNTNKKTSKLGSEEGHDPQSPVELPRGWDGLNAKKSKNESKNNNKESKKNKKNKKLDVQPRLGCAWGGPEPGSRLGLGSVWAWDPEPDEWVGWDEPPESRPGLGWGRRTITRGSGRAWDGDDDIGHWGRDASKGWSW</sequence>
<feature type="region of interest" description="Disordered" evidence="10">
    <location>
        <begin position="203"/>
        <end position="283"/>
    </location>
</feature>